<proteinExistence type="predicted"/>
<gene>
    <name evidence="1" type="ORF">WR25_17416</name>
</gene>
<evidence type="ECO:0000313" key="1">
    <source>
        <dbReference type="EMBL" id="PAV69064.1"/>
    </source>
</evidence>
<name>A0A2A2K529_9BILA</name>
<organism evidence="1 2">
    <name type="scientific">Diploscapter pachys</name>
    <dbReference type="NCBI Taxonomy" id="2018661"/>
    <lineage>
        <taxon>Eukaryota</taxon>
        <taxon>Metazoa</taxon>
        <taxon>Ecdysozoa</taxon>
        <taxon>Nematoda</taxon>
        <taxon>Chromadorea</taxon>
        <taxon>Rhabditida</taxon>
        <taxon>Rhabditina</taxon>
        <taxon>Rhabditomorpha</taxon>
        <taxon>Rhabditoidea</taxon>
        <taxon>Rhabditidae</taxon>
        <taxon>Diploscapter</taxon>
    </lineage>
</organism>
<dbReference type="Proteomes" id="UP000218231">
    <property type="component" value="Unassembled WGS sequence"/>
</dbReference>
<accession>A0A2A2K529</accession>
<keyword evidence="2" id="KW-1185">Reference proteome</keyword>
<reference evidence="1 2" key="1">
    <citation type="journal article" date="2017" name="Curr. Biol.">
        <title>Genome architecture and evolution of a unichromosomal asexual nematode.</title>
        <authorList>
            <person name="Fradin H."/>
            <person name="Zegar C."/>
            <person name="Gutwein M."/>
            <person name="Lucas J."/>
            <person name="Kovtun M."/>
            <person name="Corcoran D."/>
            <person name="Baugh L.R."/>
            <person name="Kiontke K."/>
            <person name="Gunsalus K."/>
            <person name="Fitch D.H."/>
            <person name="Piano F."/>
        </authorList>
    </citation>
    <scope>NUCLEOTIDE SEQUENCE [LARGE SCALE GENOMIC DNA]</scope>
    <source>
        <strain evidence="1">PF1309</strain>
    </source>
</reference>
<evidence type="ECO:0000313" key="2">
    <source>
        <dbReference type="Proteomes" id="UP000218231"/>
    </source>
</evidence>
<comment type="caution">
    <text evidence="1">The sequence shown here is derived from an EMBL/GenBank/DDBJ whole genome shotgun (WGS) entry which is preliminary data.</text>
</comment>
<protein>
    <submittedName>
        <fullName evidence="1">Uncharacterized protein</fullName>
    </submittedName>
</protein>
<dbReference type="EMBL" id="LIAE01009608">
    <property type="protein sequence ID" value="PAV69064.1"/>
    <property type="molecule type" value="Genomic_DNA"/>
</dbReference>
<sequence>MVVDISLPSACRAKPPNASSSGTGKLAKIMTTALEGVDLFGAHVRHQALQGRVLLEEVLEVVAAVLGAEGLELTVGRRRQLAQQRVFVITGEQGVPLRTPQHLDHVVQAFTGSQGQAGGRLRLVHLAIAKHSPDMPGRGVEQPAMMQVAHEARLIDRIERADAHGTCGKLPEVRHQPRVRIGAQPVAADLLPAWLARTTMARAFQRRMPVIRSSSSRSPG</sequence>
<dbReference type="AlphaFoldDB" id="A0A2A2K529"/>